<feature type="compositionally biased region" description="Basic residues" evidence="1">
    <location>
        <begin position="14"/>
        <end position="24"/>
    </location>
</feature>
<feature type="compositionally biased region" description="Basic and acidic residues" evidence="1">
    <location>
        <begin position="123"/>
        <end position="134"/>
    </location>
</feature>
<protein>
    <submittedName>
        <fullName evidence="2">Uncharacterized protein</fullName>
    </submittedName>
</protein>
<evidence type="ECO:0000313" key="2">
    <source>
        <dbReference type="EMBL" id="KAJ4935756.1"/>
    </source>
</evidence>
<feature type="region of interest" description="Disordered" evidence="1">
    <location>
        <begin position="1"/>
        <end position="67"/>
    </location>
</feature>
<accession>A0AAD6B0X5</accession>
<name>A0AAD6B0X5_9TELE</name>
<feature type="compositionally biased region" description="Basic residues" evidence="1">
    <location>
        <begin position="210"/>
        <end position="234"/>
    </location>
</feature>
<reference evidence="2" key="1">
    <citation type="submission" date="2022-11" db="EMBL/GenBank/DDBJ databases">
        <title>Chromosome-level genome of Pogonophryne albipinna.</title>
        <authorList>
            <person name="Jo E."/>
        </authorList>
    </citation>
    <scope>NUCLEOTIDE SEQUENCE</scope>
    <source>
        <strain evidence="2">SGF0006</strain>
        <tissue evidence="2">Muscle</tissue>
    </source>
</reference>
<evidence type="ECO:0000256" key="1">
    <source>
        <dbReference type="SAM" id="MobiDB-lite"/>
    </source>
</evidence>
<organism evidence="2 3">
    <name type="scientific">Pogonophryne albipinna</name>
    <dbReference type="NCBI Taxonomy" id="1090488"/>
    <lineage>
        <taxon>Eukaryota</taxon>
        <taxon>Metazoa</taxon>
        <taxon>Chordata</taxon>
        <taxon>Craniata</taxon>
        <taxon>Vertebrata</taxon>
        <taxon>Euteleostomi</taxon>
        <taxon>Actinopterygii</taxon>
        <taxon>Neopterygii</taxon>
        <taxon>Teleostei</taxon>
        <taxon>Neoteleostei</taxon>
        <taxon>Acanthomorphata</taxon>
        <taxon>Eupercaria</taxon>
        <taxon>Perciformes</taxon>
        <taxon>Notothenioidei</taxon>
        <taxon>Pogonophryne</taxon>
    </lineage>
</organism>
<feature type="compositionally biased region" description="Basic and acidic residues" evidence="1">
    <location>
        <begin position="53"/>
        <end position="62"/>
    </location>
</feature>
<feature type="region of interest" description="Disordered" evidence="1">
    <location>
        <begin position="193"/>
        <end position="234"/>
    </location>
</feature>
<sequence>MGRRSSDSEDDSRSRRKKKQRRRSSSSSSSSSSSNSKVVSSRSRKSTRLNRSRSRDKDKDRSCIGIGRLSKQRHLNKWPVAGPGFLHPSQVPLAVWLLRQGQLMEKKTFQQQLVPQFVSQEEESQRRERQREEPPLTQIPQPRQERQSLTEALVIKTSGGNGITGGLRFVIGLAVSEEQVGWAGGVLGGGGGVGGGDVQNDGIDDEPTPTRHHLQNMKKRGARRGRVHRLERRE</sequence>
<proteinExistence type="predicted"/>
<evidence type="ECO:0000313" key="3">
    <source>
        <dbReference type="Proteomes" id="UP001219934"/>
    </source>
</evidence>
<dbReference type="AlphaFoldDB" id="A0AAD6B0X5"/>
<feature type="compositionally biased region" description="Basic residues" evidence="1">
    <location>
        <begin position="42"/>
        <end position="52"/>
    </location>
</feature>
<feature type="compositionally biased region" description="Low complexity" evidence="1">
    <location>
        <begin position="25"/>
        <end position="41"/>
    </location>
</feature>
<keyword evidence="3" id="KW-1185">Reference proteome</keyword>
<feature type="compositionally biased region" description="Basic and acidic residues" evidence="1">
    <location>
        <begin position="1"/>
        <end position="13"/>
    </location>
</feature>
<comment type="caution">
    <text evidence="2">The sequence shown here is derived from an EMBL/GenBank/DDBJ whole genome shotgun (WGS) entry which is preliminary data.</text>
</comment>
<feature type="region of interest" description="Disordered" evidence="1">
    <location>
        <begin position="120"/>
        <end position="147"/>
    </location>
</feature>
<feature type="non-terminal residue" evidence="2">
    <location>
        <position position="1"/>
    </location>
</feature>
<dbReference type="Proteomes" id="UP001219934">
    <property type="component" value="Unassembled WGS sequence"/>
</dbReference>
<gene>
    <name evidence="2" type="ORF">JOQ06_017284</name>
</gene>
<dbReference type="EMBL" id="JAPTMU010000011">
    <property type="protein sequence ID" value="KAJ4935756.1"/>
    <property type="molecule type" value="Genomic_DNA"/>
</dbReference>